<gene>
    <name evidence="2" type="ORF">M977_04314</name>
</gene>
<dbReference type="InterPro" id="IPR038563">
    <property type="entry name" value="Endonuclease_7_sf"/>
</dbReference>
<evidence type="ECO:0000313" key="2">
    <source>
        <dbReference type="EMBL" id="OAT17068.1"/>
    </source>
</evidence>
<dbReference type="RefSeq" id="WP_064518801.1">
    <property type="nucleotide sequence ID" value="NZ_LXEP01000044.1"/>
</dbReference>
<evidence type="ECO:0000259" key="1">
    <source>
        <dbReference type="Pfam" id="PF09124"/>
    </source>
</evidence>
<dbReference type="Gene3D" id="1.10.720.10">
    <property type="match status" value="1"/>
</dbReference>
<dbReference type="Pfam" id="PF02945">
    <property type="entry name" value="Endonuclease_7"/>
    <property type="match status" value="1"/>
</dbReference>
<dbReference type="Pfam" id="PF09124">
    <property type="entry name" value="Endonuc-dimeris"/>
    <property type="match status" value="1"/>
</dbReference>
<dbReference type="AlphaFoldDB" id="A0A1B7HN72"/>
<feature type="domain" description="T4 recombination endonuclease VII dimerisation" evidence="1">
    <location>
        <begin position="98"/>
        <end position="148"/>
    </location>
</feature>
<keyword evidence="2" id="KW-0378">Hydrolase</keyword>
<dbReference type="SUPFAM" id="SSF54060">
    <property type="entry name" value="His-Me finger endonucleases"/>
    <property type="match status" value="1"/>
</dbReference>
<dbReference type="InterPro" id="IPR044925">
    <property type="entry name" value="His-Me_finger_sf"/>
</dbReference>
<sequence>MTILTKKTLEAWKQTQFQKQGGKCQICGDKLESWNAAHGDHLHSCGNMRGLLCRGCNTYIEGKIQGLFYRAGHKNKNWSDVLRSLADYWDTDYSANPIHPNFVRDESKKFGKLTKEKMITALVKEGVDVDKTYSKDDLIEIYKAEYRKILTH</sequence>
<reference evidence="2 3" key="1">
    <citation type="submission" date="2016-04" db="EMBL/GenBank/DDBJ databases">
        <title>ATOL: Assembling a taxonomically balanced genome-scale reconstruction of the evolutionary history of the Enterobacteriaceae.</title>
        <authorList>
            <person name="Plunkett G.III."/>
            <person name="Neeno-Eckwall E.C."/>
            <person name="Glasner J.D."/>
            <person name="Perna N.T."/>
        </authorList>
    </citation>
    <scope>NUCLEOTIDE SEQUENCE [LARGE SCALE GENOMIC DNA]</scope>
    <source>
        <strain evidence="2 3">ATCC 51604</strain>
    </source>
</reference>
<dbReference type="Gene3D" id="3.40.1800.10">
    <property type="entry name" value="His-Me finger endonucleases"/>
    <property type="match status" value="1"/>
</dbReference>
<evidence type="ECO:0000313" key="3">
    <source>
        <dbReference type="Proteomes" id="UP000078504"/>
    </source>
</evidence>
<dbReference type="PATRIC" id="fig|1354253.4.peg.4427"/>
<dbReference type="InterPro" id="IPR036309">
    <property type="entry name" value="T4_recomb_endonuclease_dim_sf"/>
</dbReference>
<dbReference type="SUPFAM" id="SSF68918">
    <property type="entry name" value="Recombination endonuclease VII, C-terminal and dimerization domains"/>
    <property type="match status" value="1"/>
</dbReference>
<dbReference type="GO" id="GO:0004519">
    <property type="term" value="F:endonuclease activity"/>
    <property type="evidence" value="ECO:0007669"/>
    <property type="project" value="UniProtKB-KW"/>
</dbReference>
<keyword evidence="2" id="KW-0255">Endonuclease</keyword>
<dbReference type="EMBL" id="LXEP01000044">
    <property type="protein sequence ID" value="OAT17068.1"/>
    <property type="molecule type" value="Genomic_DNA"/>
</dbReference>
<accession>A0A1B7HN72</accession>
<dbReference type="InterPro" id="IPR004211">
    <property type="entry name" value="Endonuclease_7"/>
</dbReference>
<proteinExistence type="predicted"/>
<name>A0A1B7HN72_9ENTR</name>
<organism evidence="2 3">
    <name type="scientific">Buttiauxella gaviniae ATCC 51604</name>
    <dbReference type="NCBI Taxonomy" id="1354253"/>
    <lineage>
        <taxon>Bacteria</taxon>
        <taxon>Pseudomonadati</taxon>
        <taxon>Pseudomonadota</taxon>
        <taxon>Gammaproteobacteria</taxon>
        <taxon>Enterobacterales</taxon>
        <taxon>Enterobacteriaceae</taxon>
        <taxon>Buttiauxella</taxon>
    </lineage>
</organism>
<comment type="caution">
    <text evidence="2">The sequence shown here is derived from an EMBL/GenBank/DDBJ whole genome shotgun (WGS) entry which is preliminary data.</text>
</comment>
<protein>
    <submittedName>
        <fullName evidence="2">Phage endonuclease</fullName>
    </submittedName>
</protein>
<keyword evidence="2" id="KW-0540">Nuclease</keyword>
<dbReference type="Proteomes" id="UP000078504">
    <property type="component" value="Unassembled WGS sequence"/>
</dbReference>
<dbReference type="InterPro" id="IPR015208">
    <property type="entry name" value="T4_recomb_endonuclease_dimer"/>
</dbReference>